<name>A0AAV9WHT8_9PEZI</name>
<sequence>MTRGSIQRREAFASLLNFLRSRTCSRMASITIPRANTDLLEFQGYRVARRESEGERPQVRATVAQVGELLGVERATPFIERLGPAAREVLRELVENAEPCSSRGAILDGVNRCRSSRRTLPARRAAAKVIAQFNGRSRRSTVPTSPVARVSLRPSAPSVLEKRNRDSLSEREDDQEDRRAKRARYESPVCVVGENTVEEGGCGALSLGGSRADVDAPLETSVELDMQEVEGTDEEEEGQGTWGLTKEEIEVSMALEEVFMRRARGPIEDEEGGGTEREDEEEEEFEDEEDEEVEDEEEEEVRYEESEEEEEDEEEEDRWWEDVLRSGELDASPELLAQAEEAQAAYRGGRRERFEEMERMRGEVMREGEGWRDAVWAEELEELEELGPGEREVATDVVLARMVRNKNLNDRFFRVIHDPCTGREIVVSYPFQVWIAPLLATGMTLAEVLQVFGEEGDPGEGSSTGDRETRRASYLMGLGFTEFYTHKKYKY</sequence>
<evidence type="ECO:0000313" key="3">
    <source>
        <dbReference type="Proteomes" id="UP001370758"/>
    </source>
</evidence>
<keyword evidence="3" id="KW-1185">Reference proteome</keyword>
<organism evidence="2 3">
    <name type="scientific">Arthrobotrys musiformis</name>
    <dbReference type="NCBI Taxonomy" id="47236"/>
    <lineage>
        <taxon>Eukaryota</taxon>
        <taxon>Fungi</taxon>
        <taxon>Dikarya</taxon>
        <taxon>Ascomycota</taxon>
        <taxon>Pezizomycotina</taxon>
        <taxon>Orbiliomycetes</taxon>
        <taxon>Orbiliales</taxon>
        <taxon>Orbiliaceae</taxon>
        <taxon>Arthrobotrys</taxon>
    </lineage>
</organism>
<accession>A0AAV9WHT8</accession>
<proteinExistence type="predicted"/>
<comment type="caution">
    <text evidence="2">The sequence shown here is derived from an EMBL/GenBank/DDBJ whole genome shotgun (WGS) entry which is preliminary data.</text>
</comment>
<protein>
    <submittedName>
        <fullName evidence="2">Uncharacterized protein</fullName>
    </submittedName>
</protein>
<dbReference type="Proteomes" id="UP001370758">
    <property type="component" value="Unassembled WGS sequence"/>
</dbReference>
<dbReference type="EMBL" id="JAVHJL010000002">
    <property type="protein sequence ID" value="KAK6509100.1"/>
    <property type="molecule type" value="Genomic_DNA"/>
</dbReference>
<evidence type="ECO:0000313" key="2">
    <source>
        <dbReference type="EMBL" id="KAK6509100.1"/>
    </source>
</evidence>
<evidence type="ECO:0000256" key="1">
    <source>
        <dbReference type="SAM" id="MobiDB-lite"/>
    </source>
</evidence>
<dbReference type="AlphaFoldDB" id="A0AAV9WHT8"/>
<feature type="region of interest" description="Disordered" evidence="1">
    <location>
        <begin position="135"/>
        <end position="184"/>
    </location>
</feature>
<feature type="compositionally biased region" description="Basic and acidic residues" evidence="1">
    <location>
        <begin position="160"/>
        <end position="184"/>
    </location>
</feature>
<reference evidence="2 3" key="1">
    <citation type="submission" date="2023-08" db="EMBL/GenBank/DDBJ databases">
        <authorList>
            <person name="Palmer J.M."/>
        </authorList>
    </citation>
    <scope>NUCLEOTIDE SEQUENCE [LARGE SCALE GENOMIC DNA]</scope>
    <source>
        <strain evidence="2 3">TWF481</strain>
    </source>
</reference>
<gene>
    <name evidence="2" type="ORF">TWF481_003863</name>
</gene>
<feature type="compositionally biased region" description="Acidic residues" evidence="1">
    <location>
        <begin position="268"/>
        <end position="319"/>
    </location>
</feature>
<feature type="region of interest" description="Disordered" evidence="1">
    <location>
        <begin position="261"/>
        <end position="320"/>
    </location>
</feature>